<sequence>MMAPPTPTAGDMCVSSDCRPGLVIFASSASSPTSQTARQADRQSVSHHNNASWISIPRLFVSRFAFLLGIHPSVVRRLAAAAIHQRQTRGIRRETRRDETRRALGRPPVRPTEPTNKSKDLTRRPARRVSTTSTTTPTPPPPQNIKMTWEFLSPILTPTALATVEKNPGVLVILIVVLIGLVALVGLAYLIHWRTEVNNGTWPGPVPVVSRVLLERRKRREKAMARGGGARGGGKR</sequence>
<feature type="region of interest" description="Disordered" evidence="1">
    <location>
        <begin position="29"/>
        <end position="49"/>
    </location>
</feature>
<evidence type="ECO:0000256" key="1">
    <source>
        <dbReference type="SAM" id="MobiDB-lite"/>
    </source>
</evidence>
<evidence type="ECO:0000313" key="4">
    <source>
        <dbReference type="Proteomes" id="UP001492380"/>
    </source>
</evidence>
<feature type="region of interest" description="Disordered" evidence="1">
    <location>
        <begin position="84"/>
        <end position="145"/>
    </location>
</feature>
<keyword evidence="2" id="KW-0812">Transmembrane</keyword>
<keyword evidence="2" id="KW-1133">Transmembrane helix</keyword>
<proteinExistence type="predicted"/>
<feature type="compositionally biased region" description="Low complexity" evidence="1">
    <location>
        <begin position="29"/>
        <end position="38"/>
    </location>
</feature>
<accession>A0ABR1YEU0</accession>
<gene>
    <name evidence="3" type="ORF">HDK90DRAFT_49314</name>
</gene>
<dbReference type="Proteomes" id="UP001492380">
    <property type="component" value="Unassembled WGS sequence"/>
</dbReference>
<dbReference type="EMBL" id="JBBWRZ010000010">
    <property type="protein sequence ID" value="KAK8227150.1"/>
    <property type="molecule type" value="Genomic_DNA"/>
</dbReference>
<evidence type="ECO:0000256" key="2">
    <source>
        <dbReference type="SAM" id="Phobius"/>
    </source>
</evidence>
<keyword evidence="2" id="KW-0472">Membrane</keyword>
<evidence type="ECO:0000313" key="3">
    <source>
        <dbReference type="EMBL" id="KAK8227150.1"/>
    </source>
</evidence>
<comment type="caution">
    <text evidence="3">The sequence shown here is derived from an EMBL/GenBank/DDBJ whole genome shotgun (WGS) entry which is preliminary data.</text>
</comment>
<keyword evidence="4" id="KW-1185">Reference proteome</keyword>
<protein>
    <submittedName>
        <fullName evidence="3">Uncharacterized protein</fullName>
    </submittedName>
</protein>
<feature type="transmembrane region" description="Helical" evidence="2">
    <location>
        <begin position="169"/>
        <end position="191"/>
    </location>
</feature>
<reference evidence="3 4" key="1">
    <citation type="submission" date="2024-04" db="EMBL/GenBank/DDBJ databases">
        <title>Phyllosticta paracitricarpa is synonymous to the EU quarantine fungus P. citricarpa based on phylogenomic analyses.</title>
        <authorList>
            <consortium name="Lawrence Berkeley National Laboratory"/>
            <person name="Van Ingen-Buijs V.A."/>
            <person name="Van Westerhoven A.C."/>
            <person name="Haridas S."/>
            <person name="Skiadas P."/>
            <person name="Martin F."/>
            <person name="Groenewald J.Z."/>
            <person name="Crous P.W."/>
            <person name="Seidl M.F."/>
        </authorList>
    </citation>
    <scope>NUCLEOTIDE SEQUENCE [LARGE SCALE GENOMIC DNA]</scope>
    <source>
        <strain evidence="3 4">CBS 123374</strain>
    </source>
</reference>
<feature type="compositionally biased region" description="Basic and acidic residues" evidence="1">
    <location>
        <begin position="91"/>
        <end position="102"/>
    </location>
</feature>
<organism evidence="3 4">
    <name type="scientific">Phyllosticta capitalensis</name>
    <dbReference type="NCBI Taxonomy" id="121624"/>
    <lineage>
        <taxon>Eukaryota</taxon>
        <taxon>Fungi</taxon>
        <taxon>Dikarya</taxon>
        <taxon>Ascomycota</taxon>
        <taxon>Pezizomycotina</taxon>
        <taxon>Dothideomycetes</taxon>
        <taxon>Dothideomycetes incertae sedis</taxon>
        <taxon>Botryosphaeriales</taxon>
        <taxon>Phyllostictaceae</taxon>
        <taxon>Phyllosticta</taxon>
    </lineage>
</organism>
<name>A0ABR1YEU0_9PEZI</name>